<dbReference type="InterPro" id="IPR036390">
    <property type="entry name" value="WH_DNA-bd_sf"/>
</dbReference>
<dbReference type="InterPro" id="IPR036388">
    <property type="entry name" value="WH-like_DNA-bd_sf"/>
</dbReference>
<comment type="caution">
    <text evidence="1">The sequence shown here is derived from an EMBL/GenBank/DDBJ whole genome shotgun (WGS) entry which is preliminary data.</text>
</comment>
<evidence type="ECO:0000313" key="2">
    <source>
        <dbReference type="Proteomes" id="UP001617427"/>
    </source>
</evidence>
<dbReference type="RefSeq" id="WP_050470006.1">
    <property type="nucleotide sequence ID" value="NZ_JBIUZV010000019.1"/>
</dbReference>
<keyword evidence="2" id="KW-1185">Reference proteome</keyword>
<sequence>MGKNKRPADIYLRFLQLADALRGLPSLATLDPLEDRILAYIARAGQEQQRLSVRDLMAQSEFGSPAMLHTRLKSMREKGWIVLADTEDPRRKQVELSQAAWLHFDKLSKCLVQATRNTDD</sequence>
<dbReference type="EMBL" id="JBIUZV010000019">
    <property type="protein sequence ID" value="MFJ3048475.1"/>
    <property type="molecule type" value="Genomic_DNA"/>
</dbReference>
<evidence type="ECO:0000313" key="1">
    <source>
        <dbReference type="EMBL" id="MFJ3048475.1"/>
    </source>
</evidence>
<dbReference type="Proteomes" id="UP001617427">
    <property type="component" value="Unassembled WGS sequence"/>
</dbReference>
<organism evidence="1 2">
    <name type="scientific">Herbaspirillum chlorophenolicum</name>
    <dbReference type="NCBI Taxonomy" id="211589"/>
    <lineage>
        <taxon>Bacteria</taxon>
        <taxon>Pseudomonadati</taxon>
        <taxon>Pseudomonadota</taxon>
        <taxon>Betaproteobacteria</taxon>
        <taxon>Burkholderiales</taxon>
        <taxon>Oxalobacteraceae</taxon>
        <taxon>Herbaspirillum</taxon>
    </lineage>
</organism>
<name>A0ABW8F591_9BURK</name>
<gene>
    <name evidence="1" type="ORF">ACIPEN_21790</name>
</gene>
<dbReference type="SUPFAM" id="SSF46785">
    <property type="entry name" value="Winged helix' DNA-binding domain"/>
    <property type="match status" value="1"/>
</dbReference>
<proteinExistence type="predicted"/>
<dbReference type="Gene3D" id="1.10.10.10">
    <property type="entry name" value="Winged helix-like DNA-binding domain superfamily/Winged helix DNA-binding domain"/>
    <property type="match status" value="1"/>
</dbReference>
<accession>A0ABW8F591</accession>
<reference evidence="1 2" key="1">
    <citation type="submission" date="2024-10" db="EMBL/GenBank/DDBJ databases">
        <title>The Natural Products Discovery Center: Release of the First 8490 Sequenced Strains for Exploring Actinobacteria Biosynthetic Diversity.</title>
        <authorList>
            <person name="Kalkreuter E."/>
            <person name="Kautsar S.A."/>
            <person name="Yang D."/>
            <person name="Bader C.D."/>
            <person name="Teijaro C.N."/>
            <person name="Fluegel L."/>
            <person name="Davis C.M."/>
            <person name="Simpson J.R."/>
            <person name="Lauterbach L."/>
            <person name="Steele A.D."/>
            <person name="Gui C."/>
            <person name="Meng S."/>
            <person name="Li G."/>
            <person name="Viehrig K."/>
            <person name="Ye F."/>
            <person name="Su P."/>
            <person name="Kiefer A.F."/>
            <person name="Nichols A."/>
            <person name="Cepeda A.J."/>
            <person name="Yan W."/>
            <person name="Fan B."/>
            <person name="Jiang Y."/>
            <person name="Adhikari A."/>
            <person name="Zheng C.-J."/>
            <person name="Schuster L."/>
            <person name="Cowan T.M."/>
            <person name="Smanski M.J."/>
            <person name="Chevrette M.G."/>
            <person name="De Carvalho L.P.S."/>
            <person name="Shen B."/>
        </authorList>
    </citation>
    <scope>NUCLEOTIDE SEQUENCE [LARGE SCALE GENOMIC DNA]</scope>
    <source>
        <strain evidence="1 2">NPDC087045</strain>
    </source>
</reference>
<protein>
    <submittedName>
        <fullName evidence="1">Winged helix-turn-helix domain-containing protein</fullName>
    </submittedName>
</protein>